<evidence type="ECO:0000313" key="3">
    <source>
        <dbReference type="EMBL" id="SHF95304.1"/>
    </source>
</evidence>
<keyword evidence="4" id="KW-1185">Reference proteome</keyword>
<dbReference type="EMBL" id="FQUT01000008">
    <property type="protein sequence ID" value="SHF95304.1"/>
    <property type="molecule type" value="Genomic_DNA"/>
</dbReference>
<reference evidence="4" key="1">
    <citation type="submission" date="2016-11" db="EMBL/GenBank/DDBJ databases">
        <authorList>
            <person name="Varghese N."/>
            <person name="Submissions S."/>
        </authorList>
    </citation>
    <scope>NUCLEOTIDE SEQUENCE [LARGE SCALE GENOMIC DNA]</scope>
    <source>
        <strain evidence="4">DSM 27619</strain>
    </source>
</reference>
<sequence>MKKSIHFKALISYRTPEKGGLVSPVSNGFRASFQFPFELTTYIGIHTVEEEALIFPGDSVSVDITLVHAESFLGKLYKGMDFELSDQSGTIGSGIITDVYIER</sequence>
<gene>
    <name evidence="3" type="ORF">SAMN05443633_108148</name>
</gene>
<evidence type="ECO:0000256" key="2">
    <source>
        <dbReference type="ARBA" id="ARBA00023134"/>
    </source>
</evidence>
<keyword evidence="2" id="KW-0342">GTP-binding</keyword>
<keyword evidence="1" id="KW-0547">Nucleotide-binding</keyword>
<dbReference type="AlphaFoldDB" id="A0A1M5FV75"/>
<dbReference type="Proteomes" id="UP000184518">
    <property type="component" value="Unassembled WGS sequence"/>
</dbReference>
<organism evidence="3 4">
    <name type="scientific">Chryseobacterium arachidis</name>
    <dbReference type="NCBI Taxonomy" id="1416778"/>
    <lineage>
        <taxon>Bacteria</taxon>
        <taxon>Pseudomonadati</taxon>
        <taxon>Bacteroidota</taxon>
        <taxon>Flavobacteriia</taxon>
        <taxon>Flavobacteriales</taxon>
        <taxon>Weeksellaceae</taxon>
        <taxon>Chryseobacterium group</taxon>
        <taxon>Chryseobacterium</taxon>
    </lineage>
</organism>
<dbReference type="SUPFAM" id="SSF50465">
    <property type="entry name" value="EF-Tu/eEF-1alpha/eIF2-gamma C-terminal domain"/>
    <property type="match status" value="1"/>
</dbReference>
<proteinExistence type="predicted"/>
<dbReference type="GO" id="GO:0005525">
    <property type="term" value="F:GTP binding"/>
    <property type="evidence" value="ECO:0007669"/>
    <property type="project" value="UniProtKB-KW"/>
</dbReference>
<protein>
    <recommendedName>
        <fullName evidence="5">Elongation factor Tu</fullName>
    </recommendedName>
</protein>
<accession>A0A1M5FV75</accession>
<dbReference type="InterPro" id="IPR009001">
    <property type="entry name" value="Transl_elong_EF1A/Init_IF2_C"/>
</dbReference>
<dbReference type="OrthoDB" id="292264at2"/>
<evidence type="ECO:0000256" key="1">
    <source>
        <dbReference type="ARBA" id="ARBA00022741"/>
    </source>
</evidence>
<dbReference type="RefSeq" id="WP_072959619.1">
    <property type="nucleotide sequence ID" value="NZ_FQUT01000008.1"/>
</dbReference>
<dbReference type="Gene3D" id="2.40.30.10">
    <property type="entry name" value="Translation factors"/>
    <property type="match status" value="1"/>
</dbReference>
<dbReference type="STRING" id="1416778.SAMN05443633_108148"/>
<name>A0A1M5FV75_9FLAO</name>
<evidence type="ECO:0008006" key="5">
    <source>
        <dbReference type="Google" id="ProtNLM"/>
    </source>
</evidence>
<evidence type="ECO:0000313" key="4">
    <source>
        <dbReference type="Proteomes" id="UP000184518"/>
    </source>
</evidence>